<protein>
    <submittedName>
        <fullName evidence="1">Uncharacterized protein</fullName>
    </submittedName>
</protein>
<dbReference type="Proteomes" id="UP001159427">
    <property type="component" value="Unassembled WGS sequence"/>
</dbReference>
<gene>
    <name evidence="1" type="ORF">PEVE_00020285</name>
</gene>
<sequence>MKWIKRLGIKHFRGIYSRDGLPHKIKKECGIINLDDITGPGTHWVCYRNIDNVVEYFDPFGLIMPNEALEYFHTSGKRIVYSTDEIQNRSTVLCGYWCLYYLFERQRGTGILDVIHNPHFDDDNSDFIKAYFGG</sequence>
<dbReference type="EMBL" id="CALNXI010002721">
    <property type="protein sequence ID" value="CAH3190257.1"/>
    <property type="molecule type" value="Genomic_DNA"/>
</dbReference>
<name>A0ABN8SHT2_9CNID</name>
<dbReference type="InterPro" id="IPR038765">
    <property type="entry name" value="Papain-like_cys_pep_sf"/>
</dbReference>
<keyword evidence="2" id="KW-1185">Reference proteome</keyword>
<dbReference type="Gene3D" id="3.40.395.10">
    <property type="entry name" value="Adenoviral Proteinase, Chain A"/>
    <property type="match status" value="1"/>
</dbReference>
<dbReference type="SUPFAM" id="SSF54001">
    <property type="entry name" value="Cysteine proteinases"/>
    <property type="match status" value="1"/>
</dbReference>
<evidence type="ECO:0000313" key="2">
    <source>
        <dbReference type="Proteomes" id="UP001159427"/>
    </source>
</evidence>
<evidence type="ECO:0000313" key="1">
    <source>
        <dbReference type="EMBL" id="CAH3190257.1"/>
    </source>
</evidence>
<comment type="caution">
    <text evidence="1">The sequence shown here is derived from an EMBL/GenBank/DDBJ whole genome shotgun (WGS) entry which is preliminary data.</text>
</comment>
<organism evidence="1 2">
    <name type="scientific">Porites evermanni</name>
    <dbReference type="NCBI Taxonomy" id="104178"/>
    <lineage>
        <taxon>Eukaryota</taxon>
        <taxon>Metazoa</taxon>
        <taxon>Cnidaria</taxon>
        <taxon>Anthozoa</taxon>
        <taxon>Hexacorallia</taxon>
        <taxon>Scleractinia</taxon>
        <taxon>Fungiina</taxon>
        <taxon>Poritidae</taxon>
        <taxon>Porites</taxon>
    </lineage>
</organism>
<proteinExistence type="predicted"/>
<reference evidence="1 2" key="1">
    <citation type="submission" date="2022-05" db="EMBL/GenBank/DDBJ databases">
        <authorList>
            <consortium name="Genoscope - CEA"/>
            <person name="William W."/>
        </authorList>
    </citation>
    <scope>NUCLEOTIDE SEQUENCE [LARGE SCALE GENOMIC DNA]</scope>
</reference>
<accession>A0ABN8SHT2</accession>